<evidence type="ECO:0000256" key="1">
    <source>
        <dbReference type="ARBA" id="ARBA00004953"/>
    </source>
</evidence>
<evidence type="ECO:0000256" key="3">
    <source>
        <dbReference type="ARBA" id="ARBA00023002"/>
    </source>
</evidence>
<reference evidence="4" key="2">
    <citation type="submission" date="2023-10" db="EMBL/GenBank/DDBJ databases">
        <authorList>
            <person name="Choi B."/>
        </authorList>
    </citation>
    <scope>NUCLEOTIDE SEQUENCE</scope>
    <source>
        <strain evidence="4">UMB0763</strain>
    </source>
</reference>
<dbReference type="PROSITE" id="PS51014">
    <property type="entry name" value="COBK_CBIJ"/>
    <property type="match status" value="1"/>
</dbReference>
<name>A0AAF1BXY0_9CORY</name>
<comment type="pathway">
    <text evidence="1">Cofactor biosynthesis; adenosylcobalamin biosynthesis.</text>
</comment>
<keyword evidence="2" id="KW-0169">Cobalamin biosynthesis</keyword>
<keyword evidence="3 4" id="KW-0560">Oxidoreductase</keyword>
<dbReference type="PANTHER" id="PTHR36925:SF1">
    <property type="entry name" value="COBALT-PRECORRIN-6A REDUCTASE"/>
    <property type="match status" value="1"/>
</dbReference>
<organism evidence="4 5">
    <name type="scientific">Corynebacterium pyruviciproducens</name>
    <dbReference type="NCBI Taxonomy" id="598660"/>
    <lineage>
        <taxon>Bacteria</taxon>
        <taxon>Bacillati</taxon>
        <taxon>Actinomycetota</taxon>
        <taxon>Actinomycetes</taxon>
        <taxon>Mycobacteriales</taxon>
        <taxon>Corynebacteriaceae</taxon>
        <taxon>Corynebacterium</taxon>
    </lineage>
</organism>
<dbReference type="PANTHER" id="PTHR36925">
    <property type="entry name" value="COBALT-PRECORRIN-6A REDUCTASE"/>
    <property type="match status" value="1"/>
</dbReference>
<dbReference type="KEGG" id="cpyr:CYJ47_06180"/>
<evidence type="ECO:0000313" key="5">
    <source>
        <dbReference type="Proteomes" id="UP000234560"/>
    </source>
</evidence>
<accession>A0AAF1BXY0</accession>
<dbReference type="EMBL" id="CP136958">
    <property type="protein sequence ID" value="WOT03336.1"/>
    <property type="molecule type" value="Genomic_DNA"/>
</dbReference>
<dbReference type="EC" id="1.3.1.106" evidence="4"/>
<proteinExistence type="predicted"/>
<dbReference type="NCBIfam" id="NF005968">
    <property type="entry name" value="PRK08057.1-2"/>
    <property type="match status" value="1"/>
</dbReference>
<sequence>MRALILGGTREARDLAKRLVEAGDDVVSSLAGRVKNPALPAGEVRIGGFGGPEGLAAWIKDNNIDILIDATHPFAEKISRSAATATATTGTPLVLLHRPAWEKQPGEKWIEVSSMDEAAAEASAFGTVLLTIGRQKLASFAPYAATHFVIRCVDEPEVALPPDHEIIYSRGPFTEEGEEQLLRESRVQALVTKNSGGGLTHAKLIAAKKLGIPVIIVQRPPLPALEDTSNRPVRVTHTADEAFDALATLRKSGKPSRG</sequence>
<evidence type="ECO:0000256" key="2">
    <source>
        <dbReference type="ARBA" id="ARBA00022573"/>
    </source>
</evidence>
<dbReference type="InterPro" id="IPR003723">
    <property type="entry name" value="Precorrin-6x_reduct"/>
</dbReference>
<dbReference type="Pfam" id="PF02571">
    <property type="entry name" value="CbiJ"/>
    <property type="match status" value="1"/>
</dbReference>
<dbReference type="RefSeq" id="WP_101679016.1">
    <property type="nucleotide sequence ID" value="NZ_CAUPGZ010000008.1"/>
</dbReference>
<dbReference type="GO" id="GO:0009236">
    <property type="term" value="P:cobalamin biosynthetic process"/>
    <property type="evidence" value="ECO:0007669"/>
    <property type="project" value="UniProtKB-KW"/>
</dbReference>
<gene>
    <name evidence="4" type="ORF">CYJ47_06180</name>
</gene>
<reference evidence="4" key="1">
    <citation type="submission" date="2017-12" db="EMBL/GenBank/DDBJ databases">
        <authorList>
            <person name="Thomas-White K."/>
            <person name="Wolfe A.J."/>
        </authorList>
    </citation>
    <scope>NUCLEOTIDE SEQUENCE</scope>
    <source>
        <strain evidence="4">UMB0763</strain>
    </source>
</reference>
<evidence type="ECO:0000313" key="4">
    <source>
        <dbReference type="EMBL" id="WOT03336.1"/>
    </source>
</evidence>
<dbReference type="NCBIfam" id="TIGR00715">
    <property type="entry name" value="precor6x_red"/>
    <property type="match status" value="1"/>
</dbReference>
<dbReference type="Proteomes" id="UP000234560">
    <property type="component" value="Chromosome"/>
</dbReference>
<dbReference type="GO" id="GO:0016994">
    <property type="term" value="F:precorrin-6A reductase activity"/>
    <property type="evidence" value="ECO:0007669"/>
    <property type="project" value="InterPro"/>
</dbReference>
<protein>
    <submittedName>
        <fullName evidence="4">Cobalt-precorrin-6A reductase</fullName>
        <ecNumber evidence="4">1.3.1.106</ecNumber>
    </submittedName>
</protein>
<dbReference type="AlphaFoldDB" id="A0AAF1BXY0"/>